<dbReference type="AlphaFoldDB" id="A0A6A3X8Q6"/>
<name>A0A6A3X8Q6_9STRA</name>
<evidence type="ECO:0000313" key="8">
    <source>
        <dbReference type="Proteomes" id="UP000440367"/>
    </source>
</evidence>
<comment type="caution">
    <text evidence="4">The sequence shown here is derived from an EMBL/GenBank/DDBJ whole genome shotgun (WGS) entry which is preliminary data.</text>
</comment>
<evidence type="ECO:0000313" key="9">
    <source>
        <dbReference type="Proteomes" id="UP000460718"/>
    </source>
</evidence>
<dbReference type="EMBL" id="QXGD01000149">
    <property type="protein sequence ID" value="KAE9250551.1"/>
    <property type="molecule type" value="Genomic_DNA"/>
</dbReference>
<evidence type="ECO:0000313" key="7">
    <source>
        <dbReference type="Proteomes" id="UP000433483"/>
    </source>
</evidence>
<evidence type="ECO:0000313" key="5">
    <source>
        <dbReference type="EMBL" id="KAE9250551.1"/>
    </source>
</evidence>
<gene>
    <name evidence="5" type="ORF">PF002_g4718</name>
    <name evidence="4" type="ORF">PF005_g16106</name>
    <name evidence="2" type="ORF">PF009_g4452</name>
    <name evidence="3" type="ORF">PF011_g10505</name>
</gene>
<dbReference type="Proteomes" id="UP000440367">
    <property type="component" value="Unassembled WGS sequence"/>
</dbReference>
<reference evidence="6 7" key="1">
    <citation type="submission" date="2018-08" db="EMBL/GenBank/DDBJ databases">
        <title>Genomic investigation of the strawberry pathogen Phytophthora fragariae indicates pathogenicity is determined by transcriptional variation in three key races.</title>
        <authorList>
            <person name="Adams T.M."/>
            <person name="Armitage A.D."/>
            <person name="Sobczyk M.K."/>
            <person name="Bates H.J."/>
            <person name="Dunwell J.M."/>
            <person name="Nellist C.F."/>
            <person name="Harrison R.J."/>
        </authorList>
    </citation>
    <scope>NUCLEOTIDE SEQUENCE [LARGE SCALE GENOMIC DNA]</scope>
    <source>
        <strain evidence="5 8">BC-1</strain>
        <strain evidence="4 7">NOV-27</strain>
        <strain evidence="2 6">NOV-9</strain>
        <strain evidence="3 9">SCRP245</strain>
    </source>
</reference>
<dbReference type="EMBL" id="QXFW01000551">
    <property type="protein sequence ID" value="KAE9008941.1"/>
    <property type="molecule type" value="Genomic_DNA"/>
</dbReference>
<accession>A0A6A3X8Q6</accession>
<feature type="compositionally biased region" description="Basic and acidic residues" evidence="1">
    <location>
        <begin position="102"/>
        <end position="116"/>
    </location>
</feature>
<sequence>MWAKLIRKTVDGSLSGAKDATHGCKLQCDRAQTAKGDNGPLHAEQRMAISEGGCMARRSSSSDAVDATGADRLGQLVACSICAHGHTFDGQPLVLGAIRQQGSEDGRHGPPRNRDDVKARELRSLSAKLCCFKPSELPTEAQAASLLNG</sequence>
<dbReference type="Proteomes" id="UP000433483">
    <property type="component" value="Unassembled WGS sequence"/>
</dbReference>
<feature type="region of interest" description="Disordered" evidence="1">
    <location>
        <begin position="97"/>
        <end position="116"/>
    </location>
</feature>
<evidence type="ECO:0000313" key="2">
    <source>
        <dbReference type="EMBL" id="KAE8945907.1"/>
    </source>
</evidence>
<evidence type="ECO:0000256" key="1">
    <source>
        <dbReference type="SAM" id="MobiDB-lite"/>
    </source>
</evidence>
<keyword evidence="7" id="KW-1185">Reference proteome</keyword>
<protein>
    <submittedName>
        <fullName evidence="4">Uncharacterized protein</fullName>
    </submittedName>
</protein>
<evidence type="ECO:0000313" key="3">
    <source>
        <dbReference type="EMBL" id="KAE9008941.1"/>
    </source>
</evidence>
<dbReference type="Proteomes" id="UP000429523">
    <property type="component" value="Unassembled WGS sequence"/>
</dbReference>
<evidence type="ECO:0000313" key="4">
    <source>
        <dbReference type="EMBL" id="KAE9198525.1"/>
    </source>
</evidence>
<proteinExistence type="predicted"/>
<evidence type="ECO:0000313" key="6">
    <source>
        <dbReference type="Proteomes" id="UP000429523"/>
    </source>
</evidence>
<organism evidence="4 7">
    <name type="scientific">Phytophthora fragariae</name>
    <dbReference type="NCBI Taxonomy" id="53985"/>
    <lineage>
        <taxon>Eukaryota</taxon>
        <taxon>Sar</taxon>
        <taxon>Stramenopiles</taxon>
        <taxon>Oomycota</taxon>
        <taxon>Peronosporomycetes</taxon>
        <taxon>Peronosporales</taxon>
        <taxon>Peronosporaceae</taxon>
        <taxon>Phytophthora</taxon>
    </lineage>
</organism>
<dbReference type="EMBL" id="QXGF01000140">
    <property type="protein sequence ID" value="KAE8945907.1"/>
    <property type="molecule type" value="Genomic_DNA"/>
</dbReference>
<dbReference type="Proteomes" id="UP000460718">
    <property type="component" value="Unassembled WGS sequence"/>
</dbReference>
<dbReference type="EMBL" id="QXGB01001033">
    <property type="protein sequence ID" value="KAE9198525.1"/>
    <property type="molecule type" value="Genomic_DNA"/>
</dbReference>